<reference evidence="2 3" key="1">
    <citation type="submission" date="2016-01" db="EMBL/GenBank/DDBJ databases">
        <title>The new phylogeny of the genus Mycobacterium.</title>
        <authorList>
            <person name="Tarcisio F."/>
            <person name="Conor M."/>
            <person name="Antonella G."/>
            <person name="Elisabetta G."/>
            <person name="Giulia F.S."/>
            <person name="Sara T."/>
            <person name="Anna F."/>
            <person name="Clotilde B."/>
            <person name="Roberto B."/>
            <person name="Veronica D.S."/>
            <person name="Fabio R."/>
            <person name="Monica P."/>
            <person name="Olivier J."/>
            <person name="Enrico T."/>
            <person name="Nicola S."/>
        </authorList>
    </citation>
    <scope>NUCLEOTIDE SEQUENCE [LARGE SCALE GENOMIC DNA]</scope>
    <source>
        <strain evidence="2 3">DSM 44153</strain>
    </source>
</reference>
<comment type="caution">
    <text evidence="2">The sequence shown here is derived from an EMBL/GenBank/DDBJ whole genome shotgun (WGS) entry which is preliminary data.</text>
</comment>
<dbReference type="Proteomes" id="UP000193090">
    <property type="component" value="Unassembled WGS sequence"/>
</dbReference>
<evidence type="ECO:0000313" key="3">
    <source>
        <dbReference type="Proteomes" id="UP000193090"/>
    </source>
</evidence>
<name>A0A1X2ELB1_9MYCO</name>
<sequence>MCGVDNRVKWAGWAPVWAVTSAAALMISGALGVALGAATAAQASPAPVPVVVDEPDMPDCDLDPADPACAPALPVDCVADPLHPDCVAPEDALPPEPEPEPDAAPPHHPKLPTKYPKVPSLPHVPHVPHVPKLPKHSAPDAPE</sequence>
<dbReference type="STRING" id="1798.AWC30_08105"/>
<gene>
    <name evidence="2" type="ORF">AWC30_08105</name>
</gene>
<organism evidence="2 3">
    <name type="scientific">Mycolicibacillus trivialis</name>
    <dbReference type="NCBI Taxonomy" id="1798"/>
    <lineage>
        <taxon>Bacteria</taxon>
        <taxon>Bacillati</taxon>
        <taxon>Actinomycetota</taxon>
        <taxon>Actinomycetes</taxon>
        <taxon>Mycobacteriales</taxon>
        <taxon>Mycobacteriaceae</taxon>
        <taxon>Mycolicibacillus</taxon>
    </lineage>
</organism>
<dbReference type="EMBL" id="LQPZ01000017">
    <property type="protein sequence ID" value="ORX05783.1"/>
    <property type="molecule type" value="Genomic_DNA"/>
</dbReference>
<feature type="compositionally biased region" description="Acidic residues" evidence="1">
    <location>
        <begin position="53"/>
        <end position="63"/>
    </location>
</feature>
<feature type="compositionally biased region" description="Pro residues" evidence="1">
    <location>
        <begin position="92"/>
        <end position="106"/>
    </location>
</feature>
<evidence type="ECO:0000256" key="1">
    <source>
        <dbReference type="SAM" id="MobiDB-lite"/>
    </source>
</evidence>
<feature type="region of interest" description="Disordered" evidence="1">
    <location>
        <begin position="42"/>
        <end position="63"/>
    </location>
</feature>
<keyword evidence="3" id="KW-1185">Reference proteome</keyword>
<evidence type="ECO:0000313" key="2">
    <source>
        <dbReference type="EMBL" id="ORX05783.1"/>
    </source>
</evidence>
<feature type="region of interest" description="Disordered" evidence="1">
    <location>
        <begin position="80"/>
        <end position="143"/>
    </location>
</feature>
<feature type="compositionally biased region" description="Low complexity" evidence="1">
    <location>
        <begin position="42"/>
        <end position="52"/>
    </location>
</feature>
<dbReference type="AlphaFoldDB" id="A0A1X2ELB1"/>
<protein>
    <submittedName>
        <fullName evidence="2">Uncharacterized protein</fullName>
    </submittedName>
</protein>
<proteinExistence type="predicted"/>
<accession>A0A1X2ELB1</accession>